<dbReference type="EMBL" id="BOOC01000006">
    <property type="protein sequence ID" value="GIH39211.1"/>
    <property type="molecule type" value="Genomic_DNA"/>
</dbReference>
<accession>A0ABQ4FWK9</accession>
<comment type="caution">
    <text evidence="2">The sequence shown here is derived from an EMBL/GenBank/DDBJ whole genome shotgun (WGS) entry which is preliminary data.</text>
</comment>
<evidence type="ECO:0000313" key="3">
    <source>
        <dbReference type="Proteomes" id="UP000603904"/>
    </source>
</evidence>
<protein>
    <recommendedName>
        <fullName evidence="4">MarR family transcriptional regulator</fullName>
    </recommendedName>
</protein>
<sequence length="241" mass="25995">MPDKPLSSPQTAALLVLMVEAKEISNPELAERYGLTLTGKDRTRLNDLKLVESWKQGRSYSHLLTDAGWARVAEEFANGINAPTGSAGAALRALAAGLHRHLRRTDTSLAEIFAPDNDLPEDEAAVAAQSELKAESTQDADSTPDAESRPEVESAPDVEALIREAYRRLADGPNAWVGLARIRPLLGGATREDVDAVLRRMIGLPDVHIVPFDNQKALTPDDRDAAVVIGDQAKHLLMIGA</sequence>
<name>A0ABQ4FWK9_9ACTN</name>
<organism evidence="2 3">
    <name type="scientific">Microbispora corallina</name>
    <dbReference type="NCBI Taxonomy" id="83302"/>
    <lineage>
        <taxon>Bacteria</taxon>
        <taxon>Bacillati</taxon>
        <taxon>Actinomycetota</taxon>
        <taxon>Actinomycetes</taxon>
        <taxon>Streptosporangiales</taxon>
        <taxon>Streptosporangiaceae</taxon>
        <taxon>Microbispora</taxon>
    </lineage>
</organism>
<dbReference type="RefSeq" id="WP_204056760.1">
    <property type="nucleotide sequence ID" value="NZ_BAAAGP010000016.1"/>
</dbReference>
<feature type="region of interest" description="Disordered" evidence="1">
    <location>
        <begin position="128"/>
        <end position="156"/>
    </location>
</feature>
<gene>
    <name evidence="2" type="ORF">Mco01_22110</name>
</gene>
<dbReference type="Proteomes" id="UP000603904">
    <property type="component" value="Unassembled WGS sequence"/>
</dbReference>
<keyword evidence="3" id="KW-1185">Reference proteome</keyword>
<proteinExistence type="predicted"/>
<evidence type="ECO:0000256" key="1">
    <source>
        <dbReference type="SAM" id="MobiDB-lite"/>
    </source>
</evidence>
<evidence type="ECO:0000313" key="2">
    <source>
        <dbReference type="EMBL" id="GIH39211.1"/>
    </source>
</evidence>
<evidence type="ECO:0008006" key="4">
    <source>
        <dbReference type="Google" id="ProtNLM"/>
    </source>
</evidence>
<reference evidence="2 3" key="1">
    <citation type="submission" date="2021-01" db="EMBL/GenBank/DDBJ databases">
        <title>Whole genome shotgun sequence of Microbispora corallina NBRC 16416.</title>
        <authorList>
            <person name="Komaki H."/>
            <person name="Tamura T."/>
        </authorList>
    </citation>
    <scope>NUCLEOTIDE SEQUENCE [LARGE SCALE GENOMIC DNA]</scope>
    <source>
        <strain evidence="2 3">NBRC 16416</strain>
    </source>
</reference>